<dbReference type="KEGG" id="cmet:K6K41_00560"/>
<gene>
    <name evidence="1" type="ORF">K6K41_00560</name>
</gene>
<reference evidence="1" key="1">
    <citation type="submission" date="2021-08" db="EMBL/GenBank/DDBJ databases">
        <authorList>
            <person name="Zhang H."/>
            <person name="Xu M."/>
            <person name="Yu Z."/>
            <person name="Yang L."/>
            <person name="Cai Y."/>
        </authorList>
    </citation>
    <scope>NUCLEOTIDE SEQUENCE</scope>
    <source>
        <strain evidence="1">CHL1</strain>
    </source>
</reference>
<dbReference type="Proteomes" id="UP000825701">
    <property type="component" value="Chromosome"/>
</dbReference>
<accession>A0A9E6R9L7</accession>
<name>A0A9E6R9L7_9HYPH</name>
<dbReference type="EMBL" id="CP081869">
    <property type="protein sequence ID" value="QZO00325.1"/>
    <property type="molecule type" value="Genomic_DNA"/>
</dbReference>
<evidence type="ECO:0000313" key="2">
    <source>
        <dbReference type="Proteomes" id="UP000825701"/>
    </source>
</evidence>
<protein>
    <submittedName>
        <fullName evidence="1">Uncharacterized protein</fullName>
    </submittedName>
</protein>
<dbReference type="RefSeq" id="WP_261403514.1">
    <property type="nucleotide sequence ID" value="NZ_CP081869.1"/>
</dbReference>
<proteinExistence type="predicted"/>
<keyword evidence="2" id="KW-1185">Reference proteome</keyword>
<evidence type="ECO:0000313" key="1">
    <source>
        <dbReference type="EMBL" id="QZO00325.1"/>
    </source>
</evidence>
<sequence>MSAASKDGKAMLSFVDRRLDEIDALTDEELLAEAQETGEDPERVAQELRALIESLIQEQAKERLKSARASLDRRRVGMPIASATFLSFERKQAILKGFAENDGRLGERLTMAARKGDGASEREVDSILQDLRDLGAIDEDGNPR</sequence>
<organism evidence="1 2">
    <name type="scientific">Chenggangzhangella methanolivorans</name>
    <dbReference type="NCBI Taxonomy" id="1437009"/>
    <lineage>
        <taxon>Bacteria</taxon>
        <taxon>Pseudomonadati</taxon>
        <taxon>Pseudomonadota</taxon>
        <taxon>Alphaproteobacteria</taxon>
        <taxon>Hyphomicrobiales</taxon>
        <taxon>Methylopilaceae</taxon>
        <taxon>Chenggangzhangella</taxon>
    </lineage>
</organism>
<dbReference type="AlphaFoldDB" id="A0A9E6R9L7"/>